<reference evidence="1" key="1">
    <citation type="submission" date="2020-11" db="EMBL/GenBank/DDBJ databases">
        <authorList>
            <consortium name="DOE Joint Genome Institute"/>
            <person name="Ahrendt S."/>
            <person name="Riley R."/>
            <person name="Andreopoulos W."/>
            <person name="Labutti K."/>
            <person name="Pangilinan J."/>
            <person name="Ruiz-Duenas F.J."/>
            <person name="Barrasa J.M."/>
            <person name="Sanchez-Garcia M."/>
            <person name="Camarero S."/>
            <person name="Miyauchi S."/>
            <person name="Serrano A."/>
            <person name="Linde D."/>
            <person name="Babiker R."/>
            <person name="Drula E."/>
            <person name="Ayuso-Fernandez I."/>
            <person name="Pacheco R."/>
            <person name="Padilla G."/>
            <person name="Ferreira P."/>
            <person name="Barriuso J."/>
            <person name="Kellner H."/>
            <person name="Castanera R."/>
            <person name="Alfaro M."/>
            <person name="Ramirez L."/>
            <person name="Pisabarro A.G."/>
            <person name="Kuo A."/>
            <person name="Tritt A."/>
            <person name="Lipzen A."/>
            <person name="He G."/>
            <person name="Yan M."/>
            <person name="Ng V."/>
            <person name="Cullen D."/>
            <person name="Martin F."/>
            <person name="Rosso M.-N."/>
            <person name="Henrissat B."/>
            <person name="Hibbett D."/>
            <person name="Martinez A.T."/>
            <person name="Grigoriev I.V."/>
        </authorList>
    </citation>
    <scope>NUCLEOTIDE SEQUENCE</scope>
    <source>
        <strain evidence="1">MF-IS2</strain>
    </source>
</reference>
<dbReference type="OrthoDB" id="25778at2759"/>
<evidence type="ECO:0000313" key="1">
    <source>
        <dbReference type="EMBL" id="KAF9447927.1"/>
    </source>
</evidence>
<comment type="caution">
    <text evidence="1">The sequence shown here is derived from an EMBL/GenBank/DDBJ whole genome shotgun (WGS) entry which is preliminary data.</text>
</comment>
<organism evidence="1 2">
    <name type="scientific">Macrolepiota fuliginosa MF-IS2</name>
    <dbReference type="NCBI Taxonomy" id="1400762"/>
    <lineage>
        <taxon>Eukaryota</taxon>
        <taxon>Fungi</taxon>
        <taxon>Dikarya</taxon>
        <taxon>Basidiomycota</taxon>
        <taxon>Agaricomycotina</taxon>
        <taxon>Agaricomycetes</taxon>
        <taxon>Agaricomycetidae</taxon>
        <taxon>Agaricales</taxon>
        <taxon>Agaricineae</taxon>
        <taxon>Agaricaceae</taxon>
        <taxon>Macrolepiota</taxon>
    </lineage>
</organism>
<evidence type="ECO:0000313" key="2">
    <source>
        <dbReference type="Proteomes" id="UP000807342"/>
    </source>
</evidence>
<protein>
    <submittedName>
        <fullName evidence="1">Uncharacterized protein</fullName>
    </submittedName>
</protein>
<gene>
    <name evidence="1" type="ORF">P691DRAFT_760359</name>
</gene>
<sequence>MSPQPIPGLLTHPRQHSALKTIVVRDQIPSHTHRPGETGIPIEFSVLRQLLHVTRALGTDLASCPRSSTDTHANLIAWARRDIVSQRRVLVIGYTPGVQIWDCHDLGSVTEILNLTSPSEQWILDDSIGRQTGLNTFVCAGVLPDLNDIYGDLLVSYRPLLRILMSDSDSTCSAFFVYSLKTHQIVQRISLPGIASTFEANHHFIVIDARPGADFADFASQTPCGNKAY</sequence>
<keyword evidence="2" id="KW-1185">Reference proteome</keyword>
<accession>A0A9P5XD58</accession>
<dbReference type="Proteomes" id="UP000807342">
    <property type="component" value="Unassembled WGS sequence"/>
</dbReference>
<dbReference type="AlphaFoldDB" id="A0A9P5XD58"/>
<dbReference type="EMBL" id="MU151180">
    <property type="protein sequence ID" value="KAF9447927.1"/>
    <property type="molecule type" value="Genomic_DNA"/>
</dbReference>
<name>A0A9P5XD58_9AGAR</name>
<proteinExistence type="predicted"/>